<dbReference type="RefSeq" id="XP_053578478.1">
    <property type="nucleotide sequence ID" value="XM_053734912.1"/>
</dbReference>
<dbReference type="EMBL" id="WUAV01000006">
    <property type="protein sequence ID" value="KAF1746127.1"/>
    <property type="molecule type" value="Genomic_DNA"/>
</dbReference>
<dbReference type="GeneID" id="9797710"/>
<dbReference type="CTD" id="9797710"/>
<gene>
    <name evidence="2" type="ORF">GCK72_022580</name>
</gene>
<sequence>MQLLDKKCEKMPHREAPTFPFPPRMMEVIDMVEHNHLENYANAPEDTNDYIFLLFRLIVIIILFFIGKLRIDWAAY</sequence>
<accession>A0A6A5FU63</accession>
<dbReference type="AlphaFoldDB" id="A0A6A5FU63"/>
<protein>
    <submittedName>
        <fullName evidence="2">Uncharacterized protein</fullName>
    </submittedName>
</protein>
<keyword evidence="1" id="KW-1133">Transmembrane helix</keyword>
<proteinExistence type="predicted"/>
<dbReference type="Proteomes" id="UP000483820">
    <property type="component" value="Chromosome X"/>
</dbReference>
<name>A0A6A5FU63_CAERE</name>
<evidence type="ECO:0000256" key="1">
    <source>
        <dbReference type="SAM" id="Phobius"/>
    </source>
</evidence>
<keyword evidence="1" id="KW-0812">Transmembrane</keyword>
<comment type="caution">
    <text evidence="2">The sequence shown here is derived from an EMBL/GenBank/DDBJ whole genome shotgun (WGS) entry which is preliminary data.</text>
</comment>
<evidence type="ECO:0000313" key="2">
    <source>
        <dbReference type="EMBL" id="KAF1746127.1"/>
    </source>
</evidence>
<dbReference type="KEGG" id="crq:GCK72_022580"/>
<reference evidence="2 3" key="1">
    <citation type="submission" date="2019-12" db="EMBL/GenBank/DDBJ databases">
        <title>Chromosome-level assembly of the Caenorhabditis remanei genome.</title>
        <authorList>
            <person name="Teterina A.A."/>
            <person name="Willis J.H."/>
            <person name="Phillips P.C."/>
        </authorList>
    </citation>
    <scope>NUCLEOTIDE SEQUENCE [LARGE SCALE GENOMIC DNA]</scope>
    <source>
        <strain evidence="2 3">PX506</strain>
        <tissue evidence="2">Whole organism</tissue>
    </source>
</reference>
<feature type="transmembrane region" description="Helical" evidence="1">
    <location>
        <begin position="50"/>
        <end position="67"/>
    </location>
</feature>
<keyword evidence="1" id="KW-0472">Membrane</keyword>
<evidence type="ECO:0000313" key="3">
    <source>
        <dbReference type="Proteomes" id="UP000483820"/>
    </source>
</evidence>
<organism evidence="2 3">
    <name type="scientific">Caenorhabditis remanei</name>
    <name type="common">Caenorhabditis vulgaris</name>
    <dbReference type="NCBI Taxonomy" id="31234"/>
    <lineage>
        <taxon>Eukaryota</taxon>
        <taxon>Metazoa</taxon>
        <taxon>Ecdysozoa</taxon>
        <taxon>Nematoda</taxon>
        <taxon>Chromadorea</taxon>
        <taxon>Rhabditida</taxon>
        <taxon>Rhabditina</taxon>
        <taxon>Rhabditomorpha</taxon>
        <taxon>Rhabditoidea</taxon>
        <taxon>Rhabditidae</taxon>
        <taxon>Peloderinae</taxon>
        <taxon>Caenorhabditis</taxon>
    </lineage>
</organism>